<comment type="caution">
    <text evidence="6">The sequence shown here is derived from an EMBL/GenBank/DDBJ whole genome shotgun (WGS) entry which is preliminary data.</text>
</comment>
<dbReference type="PANTHER" id="PTHR14002">
    <property type="entry name" value="ENDOGLIN/TGF-BETA RECEPTOR TYPE III"/>
    <property type="match status" value="1"/>
</dbReference>
<dbReference type="GO" id="GO:0050431">
    <property type="term" value="F:transforming growth factor beta binding"/>
    <property type="evidence" value="ECO:0007669"/>
    <property type="project" value="TreeGrafter"/>
</dbReference>
<keyword evidence="4" id="KW-1133">Transmembrane helix</keyword>
<dbReference type="Proteomes" id="UP001460270">
    <property type="component" value="Unassembled WGS sequence"/>
</dbReference>
<evidence type="ECO:0000256" key="4">
    <source>
        <dbReference type="SAM" id="Phobius"/>
    </source>
</evidence>
<feature type="compositionally biased region" description="Basic and acidic residues" evidence="3">
    <location>
        <begin position="87"/>
        <end position="101"/>
    </location>
</feature>
<feature type="domain" description="ZP" evidence="5">
    <location>
        <begin position="1"/>
        <end position="272"/>
    </location>
</feature>
<evidence type="ECO:0000256" key="2">
    <source>
        <dbReference type="ARBA" id="ARBA00023157"/>
    </source>
</evidence>
<dbReference type="EMBL" id="JBBPFD010000017">
    <property type="protein sequence ID" value="KAK7891852.1"/>
    <property type="molecule type" value="Genomic_DNA"/>
</dbReference>
<feature type="region of interest" description="Disordered" evidence="3">
    <location>
        <begin position="68"/>
        <end position="102"/>
    </location>
</feature>
<evidence type="ECO:0000256" key="3">
    <source>
        <dbReference type="SAM" id="MobiDB-lite"/>
    </source>
</evidence>
<sequence>MVVSIDKESLKAIGFTNASLTLQDPECKATVNATHYRLETPLDGCQTTVFPFGGSTSLHINSVLVSHAESKDGSGGPSDLDLDLDSEDRPFPRATPTDHAEPPSVVMFNCSYSTNQESSEVLPRIIAEPHRPKPLNVSFNMELFNSEPSDEPSRQAFHTLSQNQQVYVQITSSISDPDLDFTILSCFISPNSNPRMGSDYIHIETSCSTNDSVKFYPPRNPDPLANSKKKTFSFIFNAKFNTSLLFLHCETSPCSKQSSGTLPKCLQPNETCILSAAKILTMMMIAKTSTKPLVVLDGPAETDMTDLPSRTPQPSPPRPEDKNAVSVLDTATVVGIAFAAFVIGALLTGALWFIYSHTGENSGGSQSVQKPQPPASENSSAAPSIGSTQSTPCSSNSNA</sequence>
<dbReference type="InterPro" id="IPR055355">
    <property type="entry name" value="ZP-C"/>
</dbReference>
<keyword evidence="4" id="KW-0472">Membrane</keyword>
<feature type="region of interest" description="Disordered" evidence="3">
    <location>
        <begin position="361"/>
        <end position="399"/>
    </location>
</feature>
<dbReference type="AlphaFoldDB" id="A0AAW0N9R3"/>
<evidence type="ECO:0000313" key="7">
    <source>
        <dbReference type="Proteomes" id="UP001460270"/>
    </source>
</evidence>
<name>A0AAW0N9R3_9GOBI</name>
<reference evidence="7" key="1">
    <citation type="submission" date="2024-04" db="EMBL/GenBank/DDBJ databases">
        <title>Salinicola lusitanus LLJ914,a marine bacterium isolated from the Okinawa Trough.</title>
        <authorList>
            <person name="Li J."/>
        </authorList>
    </citation>
    <scope>NUCLEOTIDE SEQUENCE [LARGE SCALE GENOMIC DNA]</scope>
</reference>
<feature type="transmembrane region" description="Helical" evidence="4">
    <location>
        <begin position="333"/>
        <end position="355"/>
    </location>
</feature>
<dbReference type="GO" id="GO:0007179">
    <property type="term" value="P:transforming growth factor beta receptor signaling pathway"/>
    <property type="evidence" value="ECO:0007669"/>
    <property type="project" value="TreeGrafter"/>
</dbReference>
<dbReference type="GO" id="GO:0001837">
    <property type="term" value="P:epithelial to mesenchymal transition"/>
    <property type="evidence" value="ECO:0007669"/>
    <property type="project" value="TreeGrafter"/>
</dbReference>
<dbReference type="InterPro" id="IPR042235">
    <property type="entry name" value="ZP-C_dom"/>
</dbReference>
<dbReference type="Pfam" id="PF23344">
    <property type="entry name" value="ZP-N"/>
    <property type="match status" value="1"/>
</dbReference>
<dbReference type="Pfam" id="PF00100">
    <property type="entry name" value="Zona_pellucida"/>
    <property type="match status" value="1"/>
</dbReference>
<keyword evidence="2" id="KW-1015">Disulfide bond</keyword>
<dbReference type="PROSITE" id="PS51034">
    <property type="entry name" value="ZP_2"/>
    <property type="match status" value="1"/>
</dbReference>
<evidence type="ECO:0000256" key="1">
    <source>
        <dbReference type="ARBA" id="ARBA00022729"/>
    </source>
</evidence>
<dbReference type="Gene3D" id="2.60.40.3210">
    <property type="entry name" value="Zona pellucida, ZP-N domain"/>
    <property type="match status" value="1"/>
</dbReference>
<feature type="compositionally biased region" description="Polar residues" evidence="3">
    <location>
        <begin position="385"/>
        <end position="399"/>
    </location>
</feature>
<gene>
    <name evidence="6" type="ORF">WMY93_023815</name>
</gene>
<feature type="region of interest" description="Disordered" evidence="3">
    <location>
        <begin position="296"/>
        <end position="323"/>
    </location>
</feature>
<evidence type="ECO:0000259" key="5">
    <source>
        <dbReference type="PROSITE" id="PS51034"/>
    </source>
</evidence>
<organism evidence="6 7">
    <name type="scientific">Mugilogobius chulae</name>
    <name type="common">yellowstripe goby</name>
    <dbReference type="NCBI Taxonomy" id="88201"/>
    <lineage>
        <taxon>Eukaryota</taxon>
        <taxon>Metazoa</taxon>
        <taxon>Chordata</taxon>
        <taxon>Craniata</taxon>
        <taxon>Vertebrata</taxon>
        <taxon>Euteleostomi</taxon>
        <taxon>Actinopterygii</taxon>
        <taxon>Neopterygii</taxon>
        <taxon>Teleostei</taxon>
        <taxon>Neoteleostei</taxon>
        <taxon>Acanthomorphata</taxon>
        <taxon>Gobiaria</taxon>
        <taxon>Gobiiformes</taxon>
        <taxon>Gobioidei</taxon>
        <taxon>Gobiidae</taxon>
        <taxon>Gobionellinae</taxon>
        <taxon>Mugilogobius</taxon>
    </lineage>
</organism>
<dbReference type="GO" id="GO:0005114">
    <property type="term" value="F:type II transforming growth factor beta receptor binding"/>
    <property type="evidence" value="ECO:0007669"/>
    <property type="project" value="TreeGrafter"/>
</dbReference>
<dbReference type="SMART" id="SM00241">
    <property type="entry name" value="ZP"/>
    <property type="match status" value="1"/>
</dbReference>
<dbReference type="GO" id="GO:0017015">
    <property type="term" value="P:regulation of transforming growth factor beta receptor signaling pathway"/>
    <property type="evidence" value="ECO:0007669"/>
    <property type="project" value="TreeGrafter"/>
</dbReference>
<keyword evidence="7" id="KW-1185">Reference proteome</keyword>
<dbReference type="InterPro" id="IPR055356">
    <property type="entry name" value="ZP-N"/>
</dbReference>
<dbReference type="GO" id="GO:0005539">
    <property type="term" value="F:glycosaminoglycan binding"/>
    <property type="evidence" value="ECO:0007669"/>
    <property type="project" value="TreeGrafter"/>
</dbReference>
<keyword evidence="1" id="KW-0732">Signal</keyword>
<dbReference type="PANTHER" id="PTHR14002:SF45">
    <property type="entry name" value="ZP DOMAIN-CONTAINING PROTEIN"/>
    <property type="match status" value="1"/>
</dbReference>
<keyword evidence="4" id="KW-0812">Transmembrane</keyword>
<dbReference type="InterPro" id="IPR001507">
    <property type="entry name" value="ZP_dom"/>
</dbReference>
<accession>A0AAW0N9R3</accession>
<feature type="compositionally biased region" description="Low complexity" evidence="3">
    <location>
        <begin position="375"/>
        <end position="384"/>
    </location>
</feature>
<feature type="compositionally biased region" description="Polar residues" evidence="3">
    <location>
        <begin position="361"/>
        <end position="370"/>
    </location>
</feature>
<dbReference type="GO" id="GO:0016477">
    <property type="term" value="P:cell migration"/>
    <property type="evidence" value="ECO:0007669"/>
    <property type="project" value="TreeGrafter"/>
</dbReference>
<evidence type="ECO:0000313" key="6">
    <source>
        <dbReference type="EMBL" id="KAK7891852.1"/>
    </source>
</evidence>
<protein>
    <recommendedName>
        <fullName evidence="5">ZP domain-containing protein</fullName>
    </recommendedName>
</protein>
<dbReference type="Gene3D" id="2.60.40.4100">
    <property type="entry name" value="Zona pellucida, ZP-C domain"/>
    <property type="match status" value="1"/>
</dbReference>
<dbReference type="GO" id="GO:0005024">
    <property type="term" value="F:transforming growth factor beta receptor activity"/>
    <property type="evidence" value="ECO:0007669"/>
    <property type="project" value="TreeGrafter"/>
</dbReference>
<proteinExistence type="predicted"/>